<dbReference type="AlphaFoldDB" id="A0A7S2ABG8"/>
<gene>
    <name evidence="1" type="ORF">SRAM0439_LOCUS232</name>
</gene>
<reference evidence="1" key="1">
    <citation type="submission" date="2021-01" db="EMBL/GenBank/DDBJ databases">
        <authorList>
            <person name="Corre E."/>
            <person name="Pelletier E."/>
            <person name="Niang G."/>
            <person name="Scheremetjew M."/>
            <person name="Finn R."/>
            <person name="Kale V."/>
            <person name="Holt S."/>
            <person name="Cochrane G."/>
            <person name="Meng A."/>
            <person name="Brown T."/>
            <person name="Cohen L."/>
        </authorList>
    </citation>
    <scope>NUCLEOTIDE SEQUENCE</scope>
    <source>
        <strain evidence="1">Chinc5</strain>
    </source>
</reference>
<accession>A0A7S2ABG8</accession>
<name>A0A7S2ABG8_9EUKA</name>
<organism evidence="1">
    <name type="scientific">Stereomyxa ramosa</name>
    <dbReference type="NCBI Taxonomy" id="1078864"/>
    <lineage>
        <taxon>Eukaryota</taxon>
        <taxon>Amoebozoa</taxon>
        <taxon>Amoebozoa incertae sedis</taxon>
        <taxon>Stereomyxa</taxon>
    </lineage>
</organism>
<protein>
    <submittedName>
        <fullName evidence="1">Uncharacterized protein</fullName>
    </submittedName>
</protein>
<proteinExistence type="predicted"/>
<evidence type="ECO:0000313" key="1">
    <source>
        <dbReference type="EMBL" id="CAD9363062.1"/>
    </source>
</evidence>
<dbReference type="EMBL" id="HBGP01000477">
    <property type="protein sequence ID" value="CAD9363062.1"/>
    <property type="molecule type" value="Transcribed_RNA"/>
</dbReference>
<sequence>MSFTESLFKNFLNFLNQHFIPITTISLSNLEINENYLVFTKTNEFIHFLLFRNGYYYHCHPSVESNGNNFQKVHAMDYREGEILAIFKSKKNIQLEDTYECQWTHSDHCLTFCLDALEIEYNKDLINLDLFKALFLHPKLFLSIYVGLEIGSKILSK</sequence>